<proteinExistence type="predicted"/>
<feature type="region of interest" description="Disordered" evidence="2">
    <location>
        <begin position="62"/>
        <end position="84"/>
    </location>
</feature>
<dbReference type="PANTHER" id="PTHR48081:SF8">
    <property type="entry name" value="ALPHA_BETA HYDROLASE FOLD-3 DOMAIN-CONTAINING PROTEIN-RELATED"/>
    <property type="match status" value="1"/>
</dbReference>
<evidence type="ECO:0000313" key="5">
    <source>
        <dbReference type="Proteomes" id="UP000242875"/>
    </source>
</evidence>
<feature type="compositionally biased region" description="Basic and acidic residues" evidence="2">
    <location>
        <begin position="71"/>
        <end position="83"/>
    </location>
</feature>
<dbReference type="SUPFAM" id="SSF53474">
    <property type="entry name" value="alpha/beta-Hydrolases"/>
    <property type="match status" value="1"/>
</dbReference>
<protein>
    <recommendedName>
        <fullName evidence="3">Alpha/beta hydrolase fold-3 domain-containing protein</fullName>
    </recommendedName>
</protein>
<dbReference type="Pfam" id="PF07859">
    <property type="entry name" value="Abhydrolase_3"/>
    <property type="match status" value="1"/>
</dbReference>
<evidence type="ECO:0000256" key="1">
    <source>
        <dbReference type="ARBA" id="ARBA00022801"/>
    </source>
</evidence>
<dbReference type="InterPro" id="IPR050300">
    <property type="entry name" value="GDXG_lipolytic_enzyme"/>
</dbReference>
<dbReference type="Proteomes" id="UP000242875">
    <property type="component" value="Unassembled WGS sequence"/>
</dbReference>
<reference evidence="4 5" key="1">
    <citation type="journal article" date="2017" name="Mycologia">
        <title>Bifiguratus adelaidae, gen. et sp. nov., a new member of Mucoromycotina in endophytic and soil-dwelling habitats.</title>
        <authorList>
            <person name="Torres-Cruz T.J."/>
            <person name="Billingsley Tobias T.L."/>
            <person name="Almatruk M."/>
            <person name="Hesse C."/>
            <person name="Kuske C.R."/>
            <person name="Desiro A."/>
            <person name="Benucci G.M."/>
            <person name="Bonito G."/>
            <person name="Stajich J.E."/>
            <person name="Dunlap C."/>
            <person name="Arnold A.E."/>
            <person name="Porras-Alfaro A."/>
        </authorList>
    </citation>
    <scope>NUCLEOTIDE SEQUENCE [LARGE SCALE GENOMIC DNA]</scope>
    <source>
        <strain evidence="4 5">AZ0501</strain>
    </source>
</reference>
<keyword evidence="5" id="KW-1185">Reference proteome</keyword>
<gene>
    <name evidence="4" type="ORF">BZG36_02171</name>
</gene>
<dbReference type="GO" id="GO:0016787">
    <property type="term" value="F:hydrolase activity"/>
    <property type="evidence" value="ECO:0007669"/>
    <property type="project" value="UniProtKB-KW"/>
</dbReference>
<accession>A0A261Y0Z6</accession>
<dbReference type="InterPro" id="IPR029058">
    <property type="entry name" value="AB_hydrolase_fold"/>
</dbReference>
<feature type="domain" description="Alpha/beta hydrolase fold-3" evidence="3">
    <location>
        <begin position="95"/>
        <end position="259"/>
    </location>
</feature>
<dbReference type="InterPro" id="IPR013094">
    <property type="entry name" value="AB_hydrolase_3"/>
</dbReference>
<keyword evidence="1" id="KW-0378">Hydrolase</keyword>
<organism evidence="4 5">
    <name type="scientific">Bifiguratus adelaidae</name>
    <dbReference type="NCBI Taxonomy" id="1938954"/>
    <lineage>
        <taxon>Eukaryota</taxon>
        <taxon>Fungi</taxon>
        <taxon>Fungi incertae sedis</taxon>
        <taxon>Mucoromycota</taxon>
        <taxon>Mucoromycotina</taxon>
        <taxon>Endogonomycetes</taxon>
        <taxon>Endogonales</taxon>
        <taxon>Endogonales incertae sedis</taxon>
        <taxon>Bifiguratus</taxon>
    </lineage>
</organism>
<dbReference type="EMBL" id="MVBO01000050">
    <property type="protein sequence ID" value="OZJ04174.1"/>
    <property type="molecule type" value="Genomic_DNA"/>
</dbReference>
<name>A0A261Y0Z6_9FUNG</name>
<evidence type="ECO:0000259" key="3">
    <source>
        <dbReference type="Pfam" id="PF07859"/>
    </source>
</evidence>
<sequence>MTIDTTSIDWETLLEEFLPFRQMANSLPKIDSPECPDITAMQKVQLAKGEAYSKAGLDDRHCKRRGRRGGRRNDLSEDLHTEDGSSTLTFDHARQFRLAPEYKFPIPGKDCYTGFPWALAHATELGVDTSRTVATGFSAGGGCTFMVGLIDIDSGNPRRKFKAPVVPVTSILGEVPDRYKDQGYHIFMESYVRNREDDKHKYASLVIHSRLEELPPNYVVVAGMDPLRDDGLIYAKGLDRLGVPIELDPYPWPPHGFMMFPLPSSQRLITT</sequence>
<evidence type="ECO:0000313" key="4">
    <source>
        <dbReference type="EMBL" id="OZJ04174.1"/>
    </source>
</evidence>
<dbReference type="AlphaFoldDB" id="A0A261Y0Z6"/>
<dbReference type="Gene3D" id="3.40.50.1820">
    <property type="entry name" value="alpha/beta hydrolase"/>
    <property type="match status" value="1"/>
</dbReference>
<dbReference type="OrthoDB" id="408631at2759"/>
<dbReference type="PANTHER" id="PTHR48081">
    <property type="entry name" value="AB HYDROLASE SUPERFAMILY PROTEIN C4A8.06C"/>
    <property type="match status" value="1"/>
</dbReference>
<comment type="caution">
    <text evidence="4">The sequence shown here is derived from an EMBL/GenBank/DDBJ whole genome shotgun (WGS) entry which is preliminary data.</text>
</comment>
<evidence type="ECO:0000256" key="2">
    <source>
        <dbReference type="SAM" id="MobiDB-lite"/>
    </source>
</evidence>